<dbReference type="Proteomes" id="UP001459204">
    <property type="component" value="Unassembled WGS sequence"/>
</dbReference>
<sequence length="168" mass="19126">MKFYLPLIEILLSFLLLYFVPEGVFRLLKRRFDIKKSPITKFMVENLRGFLFGTAVALSFLFAFGVSYEDFTANSVRSAADGFRRMLGVDALSICVGRAKEEFRYTPEGFAEAASSFDRLGPTTYTERQLLLARGNMLLLVGDPSTPEELYERALAEYCTHHRIAGRR</sequence>
<gene>
    <name evidence="2" type="ORF">AAD027_18505</name>
</gene>
<proteinExistence type="predicted"/>
<protein>
    <submittedName>
        <fullName evidence="2">Uncharacterized protein</fullName>
    </submittedName>
</protein>
<reference evidence="2 3" key="1">
    <citation type="submission" date="2024-04" db="EMBL/GenBank/DDBJ databases">
        <title>Draft genome sequence of Pseudoxanthomonas putridarboris WD12.</title>
        <authorList>
            <person name="Oh J."/>
        </authorList>
    </citation>
    <scope>NUCLEOTIDE SEQUENCE [LARGE SCALE GENOMIC DNA]</scope>
    <source>
        <strain evidence="2 3">WD12</strain>
    </source>
</reference>
<dbReference type="EMBL" id="JBBWWT010000015">
    <property type="protein sequence ID" value="MEL1266348.1"/>
    <property type="molecule type" value="Genomic_DNA"/>
</dbReference>
<comment type="caution">
    <text evidence="2">The sequence shown here is derived from an EMBL/GenBank/DDBJ whole genome shotgun (WGS) entry which is preliminary data.</text>
</comment>
<evidence type="ECO:0000313" key="2">
    <source>
        <dbReference type="EMBL" id="MEL1266348.1"/>
    </source>
</evidence>
<keyword evidence="1" id="KW-0472">Membrane</keyword>
<keyword evidence="1" id="KW-0812">Transmembrane</keyword>
<feature type="transmembrane region" description="Helical" evidence="1">
    <location>
        <begin position="49"/>
        <end position="68"/>
    </location>
</feature>
<organism evidence="2 3">
    <name type="scientific">Pseudoxanthomonas putridarboris</name>
    <dbReference type="NCBI Taxonomy" id="752605"/>
    <lineage>
        <taxon>Bacteria</taxon>
        <taxon>Pseudomonadati</taxon>
        <taxon>Pseudomonadota</taxon>
        <taxon>Gammaproteobacteria</taxon>
        <taxon>Lysobacterales</taxon>
        <taxon>Lysobacteraceae</taxon>
        <taxon>Pseudoxanthomonas</taxon>
    </lineage>
</organism>
<evidence type="ECO:0000256" key="1">
    <source>
        <dbReference type="SAM" id="Phobius"/>
    </source>
</evidence>
<keyword evidence="3" id="KW-1185">Reference proteome</keyword>
<keyword evidence="1" id="KW-1133">Transmembrane helix</keyword>
<accession>A0ABU9J532</accession>
<name>A0ABU9J532_9GAMM</name>
<dbReference type="RefSeq" id="WP_341727520.1">
    <property type="nucleotide sequence ID" value="NZ_JBBWWT010000015.1"/>
</dbReference>
<feature type="transmembrane region" description="Helical" evidence="1">
    <location>
        <begin position="6"/>
        <end position="28"/>
    </location>
</feature>
<evidence type="ECO:0000313" key="3">
    <source>
        <dbReference type="Proteomes" id="UP001459204"/>
    </source>
</evidence>